<reference evidence="5 6" key="1">
    <citation type="submission" date="2018-06" db="EMBL/GenBank/DDBJ databases">
        <title>Genomic Encyclopedia of Archaeal and Bacterial Type Strains, Phase II (KMG-II): from individual species to whole genera.</title>
        <authorList>
            <person name="Goeker M."/>
        </authorList>
    </citation>
    <scope>NUCLEOTIDE SEQUENCE [LARGE SCALE GENOMIC DNA]</scope>
    <source>
        <strain evidence="5 6">DSM 6779</strain>
    </source>
</reference>
<evidence type="ECO:0000256" key="4">
    <source>
        <dbReference type="RuleBase" id="RU004508"/>
    </source>
</evidence>
<dbReference type="GO" id="GO:0008483">
    <property type="term" value="F:transaminase activity"/>
    <property type="evidence" value="ECO:0007669"/>
    <property type="project" value="TreeGrafter"/>
</dbReference>
<comment type="cofactor">
    <cofactor evidence="1">
        <name>pyridoxal 5'-phosphate</name>
        <dbReference type="ChEBI" id="CHEBI:597326"/>
    </cofactor>
</comment>
<dbReference type="CDD" id="cd00616">
    <property type="entry name" value="AHBA_syn"/>
    <property type="match status" value="1"/>
</dbReference>
<proteinExistence type="inferred from homology"/>
<dbReference type="AlphaFoldDB" id="A0A2W7NI98"/>
<dbReference type="NCBIfam" id="NF011936">
    <property type="entry name" value="PRK15407.1"/>
    <property type="match status" value="1"/>
</dbReference>
<dbReference type="PANTHER" id="PTHR30244:SF34">
    <property type="entry name" value="DTDP-4-AMINO-4,6-DIDEOXYGALACTOSE TRANSAMINASE"/>
    <property type="match status" value="1"/>
</dbReference>
<dbReference type="OrthoDB" id="9810913at2"/>
<evidence type="ECO:0000256" key="1">
    <source>
        <dbReference type="ARBA" id="ARBA00001933"/>
    </source>
</evidence>
<dbReference type="InterPro" id="IPR015424">
    <property type="entry name" value="PyrdxlP-dep_Trfase"/>
</dbReference>
<dbReference type="FunFam" id="3.40.640.10:FF:000079">
    <property type="entry name" value="LPS biosynthesis protein"/>
    <property type="match status" value="1"/>
</dbReference>
<accession>A0A2W7NI98</accession>
<dbReference type="InterPro" id="IPR000653">
    <property type="entry name" value="DegT/StrS_aminotransferase"/>
</dbReference>
<keyword evidence="6" id="KW-1185">Reference proteome</keyword>
<evidence type="ECO:0000256" key="2">
    <source>
        <dbReference type="ARBA" id="ARBA00022898"/>
    </source>
</evidence>
<protein>
    <submittedName>
        <fullName evidence="5">CDP-6-deoxy-D-xylo-4-hexulose-3-dehydrase</fullName>
    </submittedName>
</protein>
<comment type="similarity">
    <text evidence="3 4">Belongs to the DegT/DnrJ/EryC1 family.</text>
</comment>
<dbReference type="Pfam" id="PF01041">
    <property type="entry name" value="DegT_DnrJ_EryC1"/>
    <property type="match status" value="1"/>
</dbReference>
<dbReference type="Proteomes" id="UP000249239">
    <property type="component" value="Unassembled WGS sequence"/>
</dbReference>
<dbReference type="RefSeq" id="WP_111444556.1">
    <property type="nucleotide sequence ID" value="NZ_QKZK01000005.1"/>
</dbReference>
<dbReference type="GO" id="GO:0030170">
    <property type="term" value="F:pyridoxal phosphate binding"/>
    <property type="evidence" value="ECO:0007669"/>
    <property type="project" value="TreeGrafter"/>
</dbReference>
<dbReference type="InterPro" id="IPR015421">
    <property type="entry name" value="PyrdxlP-dep_Trfase_major"/>
</dbReference>
<dbReference type="PIRSF" id="PIRSF000390">
    <property type="entry name" value="PLP_StrS"/>
    <property type="match status" value="1"/>
</dbReference>
<dbReference type="SUPFAM" id="SSF53383">
    <property type="entry name" value="PLP-dependent transferases"/>
    <property type="match status" value="1"/>
</dbReference>
<dbReference type="EMBL" id="QKZK01000005">
    <property type="protein sequence ID" value="PZX19173.1"/>
    <property type="molecule type" value="Genomic_DNA"/>
</dbReference>
<evidence type="ECO:0000256" key="3">
    <source>
        <dbReference type="ARBA" id="ARBA00037999"/>
    </source>
</evidence>
<name>A0A2W7NI98_9BACT</name>
<dbReference type="InterPro" id="IPR015422">
    <property type="entry name" value="PyrdxlP-dep_Trfase_small"/>
</dbReference>
<organism evidence="5 6">
    <name type="scientific">Breznakibacter xylanolyticus</name>
    <dbReference type="NCBI Taxonomy" id="990"/>
    <lineage>
        <taxon>Bacteria</taxon>
        <taxon>Pseudomonadati</taxon>
        <taxon>Bacteroidota</taxon>
        <taxon>Bacteroidia</taxon>
        <taxon>Marinilabiliales</taxon>
        <taxon>Marinilabiliaceae</taxon>
        <taxon>Breznakibacter</taxon>
    </lineage>
</organism>
<dbReference type="GO" id="GO:0000271">
    <property type="term" value="P:polysaccharide biosynthetic process"/>
    <property type="evidence" value="ECO:0007669"/>
    <property type="project" value="TreeGrafter"/>
</dbReference>
<gene>
    <name evidence="5" type="ORF">LX69_00840</name>
</gene>
<keyword evidence="2 4" id="KW-0663">Pyridoxal phosphate</keyword>
<evidence type="ECO:0000313" key="6">
    <source>
        <dbReference type="Proteomes" id="UP000249239"/>
    </source>
</evidence>
<comment type="caution">
    <text evidence="5">The sequence shown here is derived from an EMBL/GenBank/DDBJ whole genome shotgun (WGS) entry which is preliminary data.</text>
</comment>
<dbReference type="Gene3D" id="3.40.640.10">
    <property type="entry name" value="Type I PLP-dependent aspartate aminotransferase-like (Major domain)"/>
    <property type="match status" value="1"/>
</dbReference>
<dbReference type="Gene3D" id="3.90.1150.10">
    <property type="entry name" value="Aspartate Aminotransferase, domain 1"/>
    <property type="match status" value="1"/>
</dbReference>
<evidence type="ECO:0000313" key="5">
    <source>
        <dbReference type="EMBL" id="PZX19173.1"/>
    </source>
</evidence>
<sequence>MSRDIRTEILELVKEFYQEQKVQQFIPGKTTIPFAGRIYDEDEIVKLVDSSLDFWLTTGRYAEEFEAKFAQIMHQRYCMLVNSGSSANLIAVSALFSPLLKSQRIQPGDEIITVAAGFPTTVTPIIQNGAVPVFVDVDLNTYNINASLIEQAITSKTKAIVLAHTLGNPFDIDTVKAICKQHNLFLVEDCCDAVGSTYNGKMVGTFGDIATTSFYPAHHITMGEGGSVLTSNPILKRIATSLRDWGRDCYCDPGCDNTCGRRFKGQYGDLPVGYDHKYVYSHLGYNLKVTDMQAAVGVAQLKKLAGFVQARKDNFNKLKSGLTRFQEFLSLPQATPKSDPSWFGFPFTVKVNPFFKRNDLANYLEDHKILTRQLFAGNMTRQPAFKDVNYRVASSLDVTDQIMSNTIFIGVYPGIDQQKMDYILDVFAEFFKIKTGI</sequence>
<dbReference type="PANTHER" id="PTHR30244">
    <property type="entry name" value="TRANSAMINASE"/>
    <property type="match status" value="1"/>
</dbReference>